<dbReference type="GO" id="GO:0004818">
    <property type="term" value="F:glutamate-tRNA ligase activity"/>
    <property type="evidence" value="ECO:0007669"/>
    <property type="project" value="UniProtKB-EC"/>
</dbReference>
<evidence type="ECO:0000256" key="3">
    <source>
        <dbReference type="ARBA" id="ARBA00012835"/>
    </source>
</evidence>
<comment type="subcellular location">
    <subcellularLocation>
        <location evidence="1">Mitochondrion</location>
    </subcellularLocation>
</comment>
<dbReference type="Gene3D" id="3.40.50.620">
    <property type="entry name" value="HUPs"/>
    <property type="match status" value="1"/>
</dbReference>
<evidence type="ECO:0000256" key="10">
    <source>
        <dbReference type="ARBA" id="ARBA00072917"/>
    </source>
</evidence>
<evidence type="ECO:0000256" key="8">
    <source>
        <dbReference type="ARBA" id="ARBA00023146"/>
    </source>
</evidence>
<dbReference type="FunFam" id="3.40.50.620:FF:000045">
    <property type="entry name" value="Glutamate--tRNA ligase, mitochondrial"/>
    <property type="match status" value="1"/>
</dbReference>
<keyword evidence="5 11" id="KW-0547">Nucleotide-binding</keyword>
<dbReference type="Proteomes" id="UP000078544">
    <property type="component" value="Unassembled WGS sequence"/>
</dbReference>
<keyword evidence="7 11" id="KW-0648">Protein biosynthesis</keyword>
<accession>A0A168A1P5</accession>
<name>A0A168A1P5_9HYPO</name>
<dbReference type="EC" id="6.1.1.17" evidence="3"/>
<keyword evidence="6 11" id="KW-0067">ATP-binding</keyword>
<evidence type="ECO:0000256" key="7">
    <source>
        <dbReference type="ARBA" id="ARBA00022917"/>
    </source>
</evidence>
<dbReference type="PANTHER" id="PTHR43311:SF2">
    <property type="entry name" value="GLUTAMATE--TRNA LIGASE, MITOCHONDRIAL-RELATED"/>
    <property type="match status" value="1"/>
</dbReference>
<comment type="caution">
    <text evidence="14">The sequence shown here is derived from an EMBL/GenBank/DDBJ whole genome shotgun (WGS) entry which is preliminary data.</text>
</comment>
<dbReference type="InterPro" id="IPR049940">
    <property type="entry name" value="GluQ/Sye"/>
</dbReference>
<dbReference type="GO" id="GO:0005524">
    <property type="term" value="F:ATP binding"/>
    <property type="evidence" value="ECO:0007669"/>
    <property type="project" value="UniProtKB-KW"/>
</dbReference>
<keyword evidence="4 11" id="KW-0436">Ligase</keyword>
<sequence>MPTAITGQRIRNFHTSGSRTERPSAVCRDEEHTDVKHLARISGLKALRTRNKALKQDANSDNDHTKRIILGQSSELPIRARFAPSPTGYLHLGSLRTALFNMLAAKASNGGAFILRVEDTDQLLENRLVVDAEDRLIQDLKWAGLSWDEGPDCGGPYGPYKQSERLDIYKGHVQTLIERGFAYRCFCSPEHLEAQRRKLHEAGRSTAYPGTCRSIEAADSASRAQAGHAHVVRLKGDAFGRPKFRDAIYGLFQKRDAEDDFVLLKTDGFPTYHLANVVDDHLMKITHVIRGEEWLISTPKHLALYEAFGWNPPIFAHLGLLVDADGSKLSKRNDSVNLSTYQAKAIFPMALLAWLANLGSSFKSGIGPPRTISDIANALTFKFTRGGIKLNPEKLDHFHGKYRDALLWNPAPALSNRETTLLSELIIEPLLRDIESATDGQSLTANLLPDTWRHGALTPVPALLSNPRTQTSYLFSIFSSKHGGFLPTETLFQQHPYLLWRVPECVYMTSLAGFRPDQRILQALRDAIENENLWSSPSSSAALSKDSAVMDAIWAALDGHDIANVAVHETLRLIGAGGRDVVSQSSSRMLSLLGREEWRARLDVVDRLLDNERTDSG</sequence>
<dbReference type="InterPro" id="IPR014729">
    <property type="entry name" value="Rossmann-like_a/b/a_fold"/>
</dbReference>
<dbReference type="NCBIfam" id="TIGR00464">
    <property type="entry name" value="gltX_bact"/>
    <property type="match status" value="1"/>
</dbReference>
<dbReference type="PANTHER" id="PTHR43311">
    <property type="entry name" value="GLUTAMATE--TRNA LIGASE"/>
    <property type="match status" value="1"/>
</dbReference>
<dbReference type="SUPFAM" id="SSF52374">
    <property type="entry name" value="Nucleotidylyl transferase"/>
    <property type="match status" value="1"/>
</dbReference>
<dbReference type="InterPro" id="IPR020058">
    <property type="entry name" value="Glu/Gln-tRNA-synth_Ib_cat-dom"/>
</dbReference>
<organism evidence="14 15">
    <name type="scientific">Moelleriella libera RCEF 2490</name>
    <dbReference type="NCBI Taxonomy" id="1081109"/>
    <lineage>
        <taxon>Eukaryota</taxon>
        <taxon>Fungi</taxon>
        <taxon>Dikarya</taxon>
        <taxon>Ascomycota</taxon>
        <taxon>Pezizomycotina</taxon>
        <taxon>Sordariomycetes</taxon>
        <taxon>Hypocreomycetidae</taxon>
        <taxon>Hypocreales</taxon>
        <taxon>Clavicipitaceae</taxon>
        <taxon>Moelleriella</taxon>
    </lineage>
</organism>
<dbReference type="Pfam" id="PF00749">
    <property type="entry name" value="tRNA-synt_1c"/>
    <property type="match status" value="1"/>
</dbReference>
<evidence type="ECO:0000256" key="11">
    <source>
        <dbReference type="RuleBase" id="RU363037"/>
    </source>
</evidence>
<evidence type="ECO:0000256" key="12">
    <source>
        <dbReference type="SAM" id="MobiDB-lite"/>
    </source>
</evidence>
<comment type="similarity">
    <text evidence="2">Belongs to the class-I aminoacyl-tRNA synthetase family. Glutamate--tRNA ligase type 1 subfamily.</text>
</comment>
<dbReference type="InterPro" id="IPR033910">
    <property type="entry name" value="GluRS_core"/>
</dbReference>
<evidence type="ECO:0000256" key="5">
    <source>
        <dbReference type="ARBA" id="ARBA00022741"/>
    </source>
</evidence>
<dbReference type="HAMAP" id="MF_00022">
    <property type="entry name" value="Glu_tRNA_synth_type1"/>
    <property type="match status" value="1"/>
</dbReference>
<dbReference type="InterPro" id="IPR004527">
    <property type="entry name" value="Glu-tRNA-ligase_bac/mito"/>
</dbReference>
<proteinExistence type="inferred from homology"/>
<evidence type="ECO:0000256" key="2">
    <source>
        <dbReference type="ARBA" id="ARBA00007894"/>
    </source>
</evidence>
<feature type="domain" description="Glutamyl/glutaminyl-tRNA synthetase class Ib catalytic" evidence="13">
    <location>
        <begin position="78"/>
        <end position="362"/>
    </location>
</feature>
<evidence type="ECO:0000313" key="14">
    <source>
        <dbReference type="EMBL" id="KZZ93358.1"/>
    </source>
</evidence>
<reference evidence="14 15" key="1">
    <citation type="journal article" date="2016" name="Genome Biol. Evol.">
        <title>Divergent and convergent evolution of fungal pathogenicity.</title>
        <authorList>
            <person name="Shang Y."/>
            <person name="Xiao G."/>
            <person name="Zheng P."/>
            <person name="Cen K."/>
            <person name="Zhan S."/>
            <person name="Wang C."/>
        </authorList>
    </citation>
    <scope>NUCLEOTIDE SEQUENCE [LARGE SCALE GENOMIC DNA]</scope>
    <source>
        <strain evidence="14 15">RCEF 2490</strain>
    </source>
</reference>
<dbReference type="EMBL" id="AZGY01000013">
    <property type="protein sequence ID" value="KZZ93358.1"/>
    <property type="molecule type" value="Genomic_DNA"/>
</dbReference>
<dbReference type="CDD" id="cd00808">
    <property type="entry name" value="GluRS_core"/>
    <property type="match status" value="1"/>
</dbReference>
<dbReference type="OrthoDB" id="428822at2759"/>
<protein>
    <recommendedName>
        <fullName evidence="10">Glutamate--tRNA ligase, mitochondrial</fullName>
        <ecNumber evidence="3">6.1.1.17</ecNumber>
    </recommendedName>
    <alternativeName>
        <fullName evidence="9">Glutamyl-tRNA synthetase</fullName>
    </alternativeName>
</protein>
<dbReference type="GO" id="GO:0008270">
    <property type="term" value="F:zinc ion binding"/>
    <property type="evidence" value="ECO:0007669"/>
    <property type="project" value="InterPro"/>
</dbReference>
<feature type="region of interest" description="Disordered" evidence="12">
    <location>
        <begin position="1"/>
        <end position="24"/>
    </location>
</feature>
<evidence type="ECO:0000256" key="9">
    <source>
        <dbReference type="ARBA" id="ARBA00030865"/>
    </source>
</evidence>
<dbReference type="GO" id="GO:0005739">
    <property type="term" value="C:mitochondrion"/>
    <property type="evidence" value="ECO:0007669"/>
    <property type="project" value="UniProtKB-SubCell"/>
</dbReference>
<keyword evidence="15" id="KW-1185">Reference proteome</keyword>
<keyword evidence="8 11" id="KW-0030">Aminoacyl-tRNA synthetase</keyword>
<dbReference type="PRINTS" id="PR00987">
    <property type="entry name" value="TRNASYNTHGLU"/>
</dbReference>
<dbReference type="STRING" id="1081109.A0A168A1P5"/>
<dbReference type="GO" id="GO:0006424">
    <property type="term" value="P:glutamyl-tRNA aminoacylation"/>
    <property type="evidence" value="ECO:0007669"/>
    <property type="project" value="InterPro"/>
</dbReference>
<dbReference type="AlphaFoldDB" id="A0A168A1P5"/>
<dbReference type="InterPro" id="IPR000924">
    <property type="entry name" value="Glu/Gln-tRNA-synth"/>
</dbReference>
<evidence type="ECO:0000256" key="6">
    <source>
        <dbReference type="ARBA" id="ARBA00022840"/>
    </source>
</evidence>
<evidence type="ECO:0000259" key="13">
    <source>
        <dbReference type="Pfam" id="PF00749"/>
    </source>
</evidence>
<evidence type="ECO:0000313" key="15">
    <source>
        <dbReference type="Proteomes" id="UP000078544"/>
    </source>
</evidence>
<gene>
    <name evidence="14" type="ORF">AAL_05743</name>
</gene>
<evidence type="ECO:0000256" key="4">
    <source>
        <dbReference type="ARBA" id="ARBA00022598"/>
    </source>
</evidence>
<evidence type="ECO:0000256" key="1">
    <source>
        <dbReference type="ARBA" id="ARBA00004173"/>
    </source>
</evidence>